<comment type="caution">
    <text evidence="1">The sequence shown here is derived from an EMBL/GenBank/DDBJ whole genome shotgun (WGS) entry which is preliminary data.</text>
</comment>
<protein>
    <submittedName>
        <fullName evidence="1">Uncharacterized protein</fullName>
    </submittedName>
</protein>
<gene>
    <name evidence="1" type="ORF">CAMP_LOCUS16702</name>
</gene>
<sequence length="238" mass="28091">MGDNNQSSSSASANAQHEEEQLFYIEDGTLEATEQFVRFFLRYDGVNPQFWYFCLINGRLDREAYRATTYLKFRSTTKRMSGHRTLFSQRAFLSRQNNVNENDHHIQQTLWMGKEMDFNCLDGIEYTSWKADMRKLMEWMQLGRTGHRTLSLQRAFLSRHINVTEKAERFCPVKSTSLKFANTIQSTLFSIVWLVWKMSPNSTRLCGKGGYEEKDRERSCPVRLMSLRKLLPSFYHRC</sequence>
<reference evidence="1" key="1">
    <citation type="submission" date="2022-11" db="EMBL/GenBank/DDBJ databases">
        <authorList>
            <person name="Kikuchi T."/>
        </authorList>
    </citation>
    <scope>NUCLEOTIDE SEQUENCE</scope>
    <source>
        <strain evidence="1">PS1010</strain>
    </source>
</reference>
<dbReference type="EMBL" id="CANHGI010000006">
    <property type="protein sequence ID" value="CAI5454065.1"/>
    <property type="molecule type" value="Genomic_DNA"/>
</dbReference>
<evidence type="ECO:0000313" key="2">
    <source>
        <dbReference type="Proteomes" id="UP001152747"/>
    </source>
</evidence>
<name>A0A9P1IZW8_9PELO</name>
<organism evidence="1 2">
    <name type="scientific">Caenorhabditis angaria</name>
    <dbReference type="NCBI Taxonomy" id="860376"/>
    <lineage>
        <taxon>Eukaryota</taxon>
        <taxon>Metazoa</taxon>
        <taxon>Ecdysozoa</taxon>
        <taxon>Nematoda</taxon>
        <taxon>Chromadorea</taxon>
        <taxon>Rhabditida</taxon>
        <taxon>Rhabditina</taxon>
        <taxon>Rhabditomorpha</taxon>
        <taxon>Rhabditoidea</taxon>
        <taxon>Rhabditidae</taxon>
        <taxon>Peloderinae</taxon>
        <taxon>Caenorhabditis</taxon>
    </lineage>
</organism>
<evidence type="ECO:0000313" key="1">
    <source>
        <dbReference type="EMBL" id="CAI5454065.1"/>
    </source>
</evidence>
<dbReference type="Proteomes" id="UP001152747">
    <property type="component" value="Unassembled WGS sequence"/>
</dbReference>
<accession>A0A9P1IZW8</accession>
<dbReference type="AlphaFoldDB" id="A0A9P1IZW8"/>
<keyword evidence="2" id="KW-1185">Reference proteome</keyword>
<proteinExistence type="predicted"/>